<dbReference type="NCBIfam" id="NF007471">
    <property type="entry name" value="PRK10053.1"/>
    <property type="match status" value="1"/>
</dbReference>
<dbReference type="Proteomes" id="UP000029462">
    <property type="component" value="Unassembled WGS sequence"/>
</dbReference>
<evidence type="ECO:0000313" key="4">
    <source>
        <dbReference type="EMBL" id="GAL59765.1"/>
    </source>
</evidence>
<proteinExistence type="predicted"/>
<reference evidence="4 5" key="1">
    <citation type="submission" date="2014-09" db="EMBL/GenBank/DDBJ databases">
        <title>Whole genome shotgun sequence of Escherichia vulneris NBRC 102420.</title>
        <authorList>
            <person name="Yoshida Y."/>
            <person name="Hosoyama A."/>
            <person name="Tsuchikane K."/>
            <person name="Ohji S."/>
            <person name="Ichikawa N."/>
            <person name="Kimura A."/>
            <person name="Yamazoe A."/>
            <person name="Ezaki T."/>
            <person name="Fujita N."/>
        </authorList>
    </citation>
    <scope>NUCLEOTIDE SEQUENCE [LARGE SCALE GENOMIC DNA]</scope>
    <source>
        <strain evidence="4 5">NBRC 102420</strain>
    </source>
</reference>
<dbReference type="Gene3D" id="2.40.50.200">
    <property type="entry name" value="Bacterial OB-fold"/>
    <property type="match status" value="1"/>
</dbReference>
<gene>
    <name evidence="4" type="primary">ydeI</name>
    <name evidence="4" type="ORF">EV102420_22_00860</name>
</gene>
<evidence type="ECO:0000256" key="1">
    <source>
        <dbReference type="ARBA" id="ARBA00022729"/>
    </source>
</evidence>
<name>A0A090V4D6_PSEVU</name>
<dbReference type="EMBL" id="BBMZ01000022">
    <property type="protein sequence ID" value="GAL59765.1"/>
    <property type="molecule type" value="Genomic_DNA"/>
</dbReference>
<feature type="signal peptide" evidence="3">
    <location>
        <begin position="1"/>
        <end position="20"/>
    </location>
</feature>
<dbReference type="PANTHER" id="PTHR36571">
    <property type="entry name" value="PROTEIN YGIW"/>
    <property type="match status" value="1"/>
</dbReference>
<dbReference type="InterPro" id="IPR036700">
    <property type="entry name" value="BOBF_sf"/>
</dbReference>
<feature type="region of interest" description="Disordered" evidence="2">
    <location>
        <begin position="22"/>
        <end position="42"/>
    </location>
</feature>
<organism evidence="4 5">
    <name type="scientific">Pseudescherichia vulneris NBRC 102420</name>
    <dbReference type="NCBI Taxonomy" id="1115515"/>
    <lineage>
        <taxon>Bacteria</taxon>
        <taxon>Pseudomonadati</taxon>
        <taxon>Pseudomonadota</taxon>
        <taxon>Gammaproteobacteria</taxon>
        <taxon>Enterobacterales</taxon>
        <taxon>Enterobacteriaceae</taxon>
        <taxon>Pseudescherichia</taxon>
    </lineage>
</organism>
<dbReference type="STRING" id="1115515.EV102420_22_00860"/>
<feature type="chain" id="PRO_5001867364" evidence="3">
    <location>
        <begin position="21"/>
        <end position="132"/>
    </location>
</feature>
<evidence type="ECO:0000256" key="3">
    <source>
        <dbReference type="SAM" id="SignalP"/>
    </source>
</evidence>
<dbReference type="InterPro" id="IPR016052">
    <property type="entry name" value="YgiW/YdeI"/>
</dbReference>
<dbReference type="OrthoDB" id="6413427at2"/>
<protein>
    <submittedName>
        <fullName evidence="4">Uncharacterized protein</fullName>
    </submittedName>
</protein>
<sequence length="132" mass="14428">MKKMLLAATVAALFTLPALAEDSPGLNTDKAPPPPHKLDDGYRGIEDARTMNVKQALDMHDGGSVSLRGHLTAKKGNDIYTFRDKTGEVDVYIPMAVFDGREIDSDQLVGISGSLDKKQKPAQIKVHRLQKE</sequence>
<keyword evidence="5" id="KW-1185">Reference proteome</keyword>
<dbReference type="NCBIfam" id="NF033674">
    <property type="entry name" value="stress_OB_fold"/>
    <property type="match status" value="1"/>
</dbReference>
<dbReference type="eggNOG" id="COG3111">
    <property type="taxonomic scope" value="Bacteria"/>
</dbReference>
<dbReference type="AlphaFoldDB" id="A0A090V4D6"/>
<dbReference type="PANTHER" id="PTHR36571:SF2">
    <property type="entry name" value="PERIPLASMIC PROTEIN"/>
    <property type="match status" value="1"/>
</dbReference>
<keyword evidence="1 3" id="KW-0732">Signal</keyword>
<dbReference type="RefSeq" id="WP_042394119.1">
    <property type="nucleotide sequence ID" value="NZ_BBMZ01000022.1"/>
</dbReference>
<dbReference type="Pfam" id="PF04076">
    <property type="entry name" value="BOF"/>
    <property type="match status" value="1"/>
</dbReference>
<dbReference type="InterPro" id="IPR005220">
    <property type="entry name" value="CarO-like"/>
</dbReference>
<evidence type="ECO:0000313" key="5">
    <source>
        <dbReference type="Proteomes" id="UP000029462"/>
    </source>
</evidence>
<dbReference type="NCBIfam" id="TIGR00156">
    <property type="entry name" value="YgiW/YdeI family stress tolerance OB fold protein"/>
    <property type="match status" value="1"/>
</dbReference>
<accession>A0A090V4D6</accession>
<evidence type="ECO:0000256" key="2">
    <source>
        <dbReference type="SAM" id="MobiDB-lite"/>
    </source>
</evidence>
<comment type="caution">
    <text evidence="4">The sequence shown here is derived from an EMBL/GenBank/DDBJ whole genome shotgun (WGS) entry which is preliminary data.</text>
</comment>
<dbReference type="SUPFAM" id="SSF101756">
    <property type="entry name" value="Hypothetical protein YgiW"/>
    <property type="match status" value="1"/>
</dbReference>